<keyword evidence="3" id="KW-1185">Reference proteome</keyword>
<evidence type="ECO:0000313" key="2">
    <source>
        <dbReference type="EMBL" id="KAK6735454.1"/>
    </source>
</evidence>
<dbReference type="Proteomes" id="UP001303046">
    <property type="component" value="Unassembled WGS sequence"/>
</dbReference>
<name>A0ABR1CAE5_NECAM</name>
<evidence type="ECO:0000313" key="3">
    <source>
        <dbReference type="Proteomes" id="UP001303046"/>
    </source>
</evidence>
<gene>
    <name evidence="2" type="primary">Necator_chrII.g6374</name>
    <name evidence="2" type="ORF">RB195_018581</name>
</gene>
<reference evidence="2 3" key="1">
    <citation type="submission" date="2023-08" db="EMBL/GenBank/DDBJ databases">
        <title>A Necator americanus chromosomal reference genome.</title>
        <authorList>
            <person name="Ilik V."/>
            <person name="Petrzelkova K.J."/>
            <person name="Pardy F."/>
            <person name="Fuh T."/>
            <person name="Niatou-Singa F.S."/>
            <person name="Gouil Q."/>
            <person name="Baker L."/>
            <person name="Ritchie M.E."/>
            <person name="Jex A.R."/>
            <person name="Gazzola D."/>
            <person name="Li H."/>
            <person name="Toshio Fujiwara R."/>
            <person name="Zhan B."/>
            <person name="Aroian R.V."/>
            <person name="Pafco B."/>
            <person name="Schwarz E.M."/>
        </authorList>
    </citation>
    <scope>NUCLEOTIDE SEQUENCE [LARGE SCALE GENOMIC DNA]</scope>
    <source>
        <strain evidence="2 3">Aroian</strain>
        <tissue evidence="2">Whole animal</tissue>
    </source>
</reference>
<feature type="region of interest" description="Disordered" evidence="1">
    <location>
        <begin position="69"/>
        <end position="114"/>
    </location>
</feature>
<sequence length="114" mass="12658">MKRCSPVLNTASGKVIGETTLPIWSDLFKSSLNRKAPSAPKLEHVHRPIYAVNEEPPIESEVMVCIQKMKNGKSGRDDDPVNTSRPAQAEDQNSQTLAQLRSDEERSPVGYLKI</sequence>
<feature type="compositionally biased region" description="Polar residues" evidence="1">
    <location>
        <begin position="81"/>
        <end position="99"/>
    </location>
</feature>
<comment type="caution">
    <text evidence="2">The sequence shown here is derived from an EMBL/GenBank/DDBJ whole genome shotgun (WGS) entry which is preliminary data.</text>
</comment>
<evidence type="ECO:0000256" key="1">
    <source>
        <dbReference type="SAM" id="MobiDB-lite"/>
    </source>
</evidence>
<proteinExistence type="predicted"/>
<organism evidence="2 3">
    <name type="scientific">Necator americanus</name>
    <name type="common">Human hookworm</name>
    <dbReference type="NCBI Taxonomy" id="51031"/>
    <lineage>
        <taxon>Eukaryota</taxon>
        <taxon>Metazoa</taxon>
        <taxon>Ecdysozoa</taxon>
        <taxon>Nematoda</taxon>
        <taxon>Chromadorea</taxon>
        <taxon>Rhabditida</taxon>
        <taxon>Rhabditina</taxon>
        <taxon>Rhabditomorpha</taxon>
        <taxon>Strongyloidea</taxon>
        <taxon>Ancylostomatidae</taxon>
        <taxon>Bunostominae</taxon>
        <taxon>Necator</taxon>
    </lineage>
</organism>
<protein>
    <submittedName>
        <fullName evidence="2">Uncharacterized protein</fullName>
    </submittedName>
</protein>
<accession>A0ABR1CAE5</accession>
<dbReference type="EMBL" id="JAVFWL010000002">
    <property type="protein sequence ID" value="KAK6735454.1"/>
    <property type="molecule type" value="Genomic_DNA"/>
</dbReference>